<feature type="chain" id="PRO_5011750032" evidence="1">
    <location>
        <begin position="18"/>
        <end position="148"/>
    </location>
</feature>
<dbReference type="OrthoDB" id="344729at2"/>
<organism evidence="3 4">
    <name type="scientific">Algibacter pectinivorans</name>
    <dbReference type="NCBI Taxonomy" id="870482"/>
    <lineage>
        <taxon>Bacteria</taxon>
        <taxon>Pseudomonadati</taxon>
        <taxon>Bacteroidota</taxon>
        <taxon>Flavobacteriia</taxon>
        <taxon>Flavobacteriales</taxon>
        <taxon>Flavobacteriaceae</taxon>
        <taxon>Algibacter</taxon>
    </lineage>
</organism>
<dbReference type="EMBL" id="FOMI01000001">
    <property type="protein sequence ID" value="SFC86003.1"/>
    <property type="molecule type" value="Genomic_DNA"/>
</dbReference>
<gene>
    <name evidence="3" type="ORF">SAMN04487987_101341</name>
</gene>
<reference evidence="4" key="1">
    <citation type="submission" date="2016-10" db="EMBL/GenBank/DDBJ databases">
        <authorList>
            <person name="Varghese N."/>
            <person name="Submissions S."/>
        </authorList>
    </citation>
    <scope>NUCLEOTIDE SEQUENCE [LARGE SCALE GENOMIC DNA]</scope>
    <source>
        <strain evidence="4">DSM 25730</strain>
    </source>
</reference>
<evidence type="ECO:0000256" key="1">
    <source>
        <dbReference type="SAM" id="SignalP"/>
    </source>
</evidence>
<feature type="signal peptide" evidence="1">
    <location>
        <begin position="1"/>
        <end position="17"/>
    </location>
</feature>
<evidence type="ECO:0000313" key="4">
    <source>
        <dbReference type="Proteomes" id="UP000199439"/>
    </source>
</evidence>
<feature type="domain" description="YHS" evidence="2">
    <location>
        <begin position="44"/>
        <end position="79"/>
    </location>
</feature>
<dbReference type="Proteomes" id="UP000199439">
    <property type="component" value="Unassembled WGS sequence"/>
</dbReference>
<sequence>MKSLIALLILSITTATAQSIDYNLKKGFIANGYDVVAYFNNKAIEGNVKFTTSFDGANYKFSSEDNLKVFKKHPEKYIPEYGGYCAYAIGVKGDKVSINPKTFQIKEEKLYLFYNAWGTNTLELWKKEDENKLREKADKNWQKIKFKK</sequence>
<evidence type="ECO:0000259" key="2">
    <source>
        <dbReference type="Pfam" id="PF04945"/>
    </source>
</evidence>
<keyword evidence="1" id="KW-0732">Signal</keyword>
<dbReference type="NCBIfam" id="NF041384">
    <property type="entry name" value="YHS_seleno_dom"/>
    <property type="match status" value="1"/>
</dbReference>
<proteinExistence type="predicted"/>
<accession>A0A1I1MTU3</accession>
<keyword evidence="4" id="KW-1185">Reference proteome</keyword>
<dbReference type="InterPro" id="IPR007029">
    <property type="entry name" value="YHS_dom"/>
</dbReference>
<dbReference type="STRING" id="870482.SAMN04487987_101341"/>
<dbReference type="RefSeq" id="WP_092848237.1">
    <property type="nucleotide sequence ID" value="NZ_FOMI01000001.1"/>
</dbReference>
<dbReference type="AlphaFoldDB" id="A0A1I1MTU3"/>
<dbReference type="Pfam" id="PF04945">
    <property type="entry name" value="YHS"/>
    <property type="match status" value="1"/>
</dbReference>
<protein>
    <submittedName>
        <fullName evidence="3">YHS domain-containing protein</fullName>
    </submittedName>
</protein>
<evidence type="ECO:0000313" key="3">
    <source>
        <dbReference type="EMBL" id="SFC86003.1"/>
    </source>
</evidence>
<name>A0A1I1MTU3_9FLAO</name>